<dbReference type="GeneID" id="75163845"/>
<evidence type="ECO:0000313" key="4">
    <source>
        <dbReference type="EMBL" id="RGR71318.1"/>
    </source>
</evidence>
<dbReference type="InterPro" id="IPR043743">
    <property type="entry name" value="DUF5688"/>
</dbReference>
<dbReference type="RefSeq" id="WP_007887340.1">
    <property type="nucleotide sequence ID" value="NZ_CATWND010000001.1"/>
</dbReference>
<dbReference type="AlphaFoldDB" id="A0A0M6WB32"/>
<dbReference type="EMBL" id="CYXX01000002">
    <property type="protein sequence ID" value="CUM76651.1"/>
    <property type="molecule type" value="Genomic_DNA"/>
</dbReference>
<dbReference type="Proteomes" id="UP000095453">
    <property type="component" value="Unassembled WGS sequence"/>
</dbReference>
<protein>
    <submittedName>
        <fullName evidence="1">Uncharacterized protein</fullName>
    </submittedName>
</protein>
<keyword evidence="6" id="KW-1185">Reference proteome</keyword>
<dbReference type="EMBL" id="QRUN01000001">
    <property type="protein sequence ID" value="RGR71318.1"/>
    <property type="molecule type" value="Genomic_DNA"/>
</dbReference>
<reference evidence="8 9" key="3">
    <citation type="submission" date="2018-08" db="EMBL/GenBank/DDBJ databases">
        <title>A genome reference for cultivated species of the human gut microbiota.</title>
        <authorList>
            <person name="Zou Y."/>
            <person name="Xue W."/>
            <person name="Luo G."/>
        </authorList>
    </citation>
    <scope>NUCLEOTIDE SEQUENCE [LARGE SCALE GENOMIC DNA]</scope>
    <source>
        <strain evidence="4 10">AF24-4</strain>
        <strain evidence="3 9">AF28-15</strain>
        <strain evidence="5 8">AM32-8LB</strain>
    </source>
</reference>
<dbReference type="STRING" id="360807.ERS852392_00442"/>
<evidence type="ECO:0000313" key="8">
    <source>
        <dbReference type="Proteomes" id="UP000266391"/>
    </source>
</evidence>
<dbReference type="Proteomes" id="UP000285820">
    <property type="component" value="Unassembled WGS sequence"/>
</dbReference>
<dbReference type="Proteomes" id="UP000283738">
    <property type="component" value="Unassembled WGS sequence"/>
</dbReference>
<evidence type="ECO:0000313" key="5">
    <source>
        <dbReference type="EMBL" id="RHD04803.1"/>
    </source>
</evidence>
<evidence type="ECO:0000313" key="2">
    <source>
        <dbReference type="EMBL" id="CUM76651.1"/>
    </source>
</evidence>
<sequence>MTYQEFKENVTTVIQNRLGSNVKVTIQEIIKNNDTHYDGLTILSNQLNISPTIYLNFYFKQYLKGRSLEEICHDILSVYEENKPSGNIDISFFTNYEQVKKRIVFKLINYEQNKNLLQKIPHIKILDLAIIFNCLVDADETGNATILIYNQHLSLWNITKDDLYHLAMKNTPALLTYELRDMSDVLIELMAGVPCNSMKEEFEYMVPMYVLSNKSKLNGSGCIFYHNLLHNLCEKLECDLYILPSSIHEVILIPAYDHDSYDELTSMVKEVNSTQLSKEEILSDHVYFYSRETGQISM</sequence>
<reference evidence="1" key="2">
    <citation type="submission" date="2015-05" db="EMBL/GenBank/DDBJ databases">
        <authorList>
            <person name="Wang D.B."/>
            <person name="Wang M."/>
        </authorList>
    </citation>
    <scope>NUCLEOTIDE SEQUENCE [LARGE SCALE GENOMIC DNA]</scope>
    <source>
        <strain evidence="1">L1-83</strain>
    </source>
</reference>
<dbReference type="OrthoDB" id="1655031at2"/>
<gene>
    <name evidence="5" type="ORF">DW813_05190</name>
    <name evidence="4" type="ORF">DWY29_00295</name>
    <name evidence="3" type="ORF">DWY96_05155</name>
    <name evidence="2" type="ORF">ERS852444_00385</name>
    <name evidence="1" type="ORF">RIL183_00571</name>
</gene>
<organism evidence="1 6">
    <name type="scientific">Roseburia inulinivorans</name>
    <dbReference type="NCBI Taxonomy" id="360807"/>
    <lineage>
        <taxon>Bacteria</taxon>
        <taxon>Bacillati</taxon>
        <taxon>Bacillota</taxon>
        <taxon>Clostridia</taxon>
        <taxon>Lachnospirales</taxon>
        <taxon>Lachnospiraceae</taxon>
        <taxon>Roseburia</taxon>
    </lineage>
</organism>
<proteinExistence type="predicted"/>
<dbReference type="Proteomes" id="UP000266391">
    <property type="component" value="Unassembled WGS sequence"/>
</dbReference>
<evidence type="ECO:0000313" key="3">
    <source>
        <dbReference type="EMBL" id="RGQ51757.1"/>
    </source>
</evidence>
<dbReference type="EMBL" id="CVRS01000016">
    <property type="protein sequence ID" value="CRL32817.1"/>
    <property type="molecule type" value="Genomic_DNA"/>
</dbReference>
<evidence type="ECO:0000313" key="6">
    <source>
        <dbReference type="Proteomes" id="UP000049828"/>
    </source>
</evidence>
<evidence type="ECO:0000313" key="10">
    <source>
        <dbReference type="Proteomes" id="UP000285820"/>
    </source>
</evidence>
<accession>A0A0M6WB32</accession>
<evidence type="ECO:0000313" key="7">
    <source>
        <dbReference type="Proteomes" id="UP000095453"/>
    </source>
</evidence>
<dbReference type="EMBL" id="QRTF01000008">
    <property type="protein sequence ID" value="RGQ51757.1"/>
    <property type="molecule type" value="Genomic_DNA"/>
</dbReference>
<evidence type="ECO:0000313" key="9">
    <source>
        <dbReference type="Proteomes" id="UP000283738"/>
    </source>
</evidence>
<evidence type="ECO:0000313" key="1">
    <source>
        <dbReference type="EMBL" id="CRL32817.1"/>
    </source>
</evidence>
<name>A0A0M6WB32_9FIRM</name>
<dbReference type="Proteomes" id="UP000049828">
    <property type="component" value="Unassembled WGS sequence"/>
</dbReference>
<dbReference type="EMBL" id="QSIQ01000005">
    <property type="protein sequence ID" value="RHD04803.1"/>
    <property type="molecule type" value="Genomic_DNA"/>
</dbReference>
<reference evidence="6" key="1">
    <citation type="submission" date="2015-05" db="EMBL/GenBank/DDBJ databases">
        <authorList>
            <consortium name="Pathogen Informatics"/>
        </authorList>
    </citation>
    <scope>NUCLEOTIDE SEQUENCE [LARGE SCALE GENOMIC DNA]</scope>
    <source>
        <strain evidence="2 7">2789STDY5608887</strain>
        <strain evidence="6">L1-83</strain>
    </source>
</reference>
<dbReference type="Pfam" id="PF18941">
    <property type="entry name" value="DUF5688"/>
    <property type="match status" value="1"/>
</dbReference>